<dbReference type="Pfam" id="PF14902">
    <property type="entry name" value="DUF4494"/>
    <property type="match status" value="1"/>
</dbReference>
<organism evidence="2 3">
    <name type="scientific">Marinilabilia salmonicolor</name>
    <dbReference type="NCBI Taxonomy" id="989"/>
    <lineage>
        <taxon>Bacteria</taxon>
        <taxon>Pseudomonadati</taxon>
        <taxon>Bacteroidota</taxon>
        <taxon>Bacteroidia</taxon>
        <taxon>Marinilabiliales</taxon>
        <taxon>Marinilabiliaceae</taxon>
        <taxon>Marinilabilia</taxon>
    </lineage>
</organism>
<dbReference type="Proteomes" id="UP000252733">
    <property type="component" value="Unassembled WGS sequence"/>
</dbReference>
<dbReference type="InterPro" id="IPR027848">
    <property type="entry name" value="DUF4494"/>
</dbReference>
<evidence type="ECO:0000313" key="3">
    <source>
        <dbReference type="Proteomes" id="UP000252733"/>
    </source>
</evidence>
<gene>
    <name evidence="2" type="ORF">DFO77_13120</name>
</gene>
<dbReference type="AlphaFoldDB" id="A0A368UKE0"/>
<name>A0A368UKE0_9BACT</name>
<keyword evidence="3" id="KW-1185">Reference proteome</keyword>
<proteinExistence type="predicted"/>
<evidence type="ECO:0000313" key="2">
    <source>
        <dbReference type="EMBL" id="RCW29119.1"/>
    </source>
</evidence>
<dbReference type="RefSeq" id="WP_114437956.1">
    <property type="nucleotide sequence ID" value="NZ_QPIZ01000031.1"/>
</dbReference>
<accession>A0A368UKE0</accession>
<sequence>MLHTWFECKVKYIKTDENTGKEKKVTEPYLVDAVSFTEAESRIHEEMQTMIRGDFQVTNIRKADYSDLFPDFPGDRWYKCKVSHLSIDENAGKEKKISSQMLVMADNVRDAYDNLMKGLSDMVVDFEVQSITESPLMDVFPYNAENAFSTEETPVADKEEAVQEENPDLE</sequence>
<reference evidence="2 3" key="1">
    <citation type="submission" date="2018-07" db="EMBL/GenBank/DDBJ databases">
        <title>Freshwater and sediment microbial communities from various areas in North America, analyzing microbe dynamics in response to fracking.</title>
        <authorList>
            <person name="Lamendella R."/>
        </authorList>
    </citation>
    <scope>NUCLEOTIDE SEQUENCE [LARGE SCALE GENOMIC DNA]</scope>
    <source>
        <strain evidence="2 3">160A</strain>
    </source>
</reference>
<dbReference type="EMBL" id="QPIZ01000031">
    <property type="protein sequence ID" value="RCW29119.1"/>
    <property type="molecule type" value="Genomic_DNA"/>
</dbReference>
<feature type="region of interest" description="Disordered" evidence="1">
    <location>
        <begin position="148"/>
        <end position="170"/>
    </location>
</feature>
<protein>
    <submittedName>
        <fullName evidence="2">Uncharacterized protein DUF4494</fullName>
    </submittedName>
</protein>
<comment type="caution">
    <text evidence="2">The sequence shown here is derived from an EMBL/GenBank/DDBJ whole genome shotgun (WGS) entry which is preliminary data.</text>
</comment>
<evidence type="ECO:0000256" key="1">
    <source>
        <dbReference type="SAM" id="MobiDB-lite"/>
    </source>
</evidence>